<dbReference type="SUPFAM" id="SSF54060">
    <property type="entry name" value="His-Me finger endonucleases"/>
    <property type="match status" value="1"/>
</dbReference>
<evidence type="ECO:0000259" key="1">
    <source>
        <dbReference type="Pfam" id="PF13392"/>
    </source>
</evidence>
<dbReference type="InterPro" id="IPR044925">
    <property type="entry name" value="His-Me_finger_sf"/>
</dbReference>
<accession>A0A6J5SWV8</accession>
<dbReference type="InterPro" id="IPR003615">
    <property type="entry name" value="HNH_nuc"/>
</dbReference>
<name>A0A6J5SWV8_9CAUD</name>
<feature type="domain" description="HNH nuclease" evidence="1">
    <location>
        <begin position="135"/>
        <end position="166"/>
    </location>
</feature>
<dbReference type="Pfam" id="PF13392">
    <property type="entry name" value="HNH_3"/>
    <property type="match status" value="1"/>
</dbReference>
<evidence type="ECO:0000313" key="2">
    <source>
        <dbReference type="EMBL" id="CAB4219978.1"/>
    </source>
</evidence>
<sequence>MRYLKGVPEDFLRSAFAYDPASPSGLVRTHRYTQEKARYSHVIKMKGYNSFRPQIRINGKNHVKSFPFGRNGKSESGARSEAEAWVATIKKDNPETPRPTGYKDREGYWRGCVTHNGKHTVFCINRLIFFLCTDIDIEGKEVDHIDNNPSNNKIENLRSTTPSQNQWNTRLSKANTTGVKGLFDQAEAHTFTAGFVAKGKRHQKVFSYGANATDAHKEEAKANAIAWLRETRERLHGDFANHGDEGAGAA</sequence>
<proteinExistence type="predicted"/>
<protein>
    <submittedName>
        <fullName evidence="2">HNH nuclease</fullName>
    </submittedName>
</protein>
<gene>
    <name evidence="2" type="ORF">UFOVP1620_3</name>
</gene>
<reference evidence="2" key="1">
    <citation type="submission" date="2020-05" db="EMBL/GenBank/DDBJ databases">
        <authorList>
            <person name="Chiriac C."/>
            <person name="Salcher M."/>
            <person name="Ghai R."/>
            <person name="Kavagutti S V."/>
        </authorList>
    </citation>
    <scope>NUCLEOTIDE SEQUENCE</scope>
</reference>
<dbReference type="Gene3D" id="3.90.75.20">
    <property type="match status" value="1"/>
</dbReference>
<organism evidence="2">
    <name type="scientific">uncultured Caudovirales phage</name>
    <dbReference type="NCBI Taxonomy" id="2100421"/>
    <lineage>
        <taxon>Viruses</taxon>
        <taxon>Duplodnaviria</taxon>
        <taxon>Heunggongvirae</taxon>
        <taxon>Uroviricota</taxon>
        <taxon>Caudoviricetes</taxon>
        <taxon>Peduoviridae</taxon>
        <taxon>Maltschvirus</taxon>
        <taxon>Maltschvirus maltsch</taxon>
    </lineage>
</organism>
<dbReference type="EMBL" id="LR797487">
    <property type="protein sequence ID" value="CAB4219978.1"/>
    <property type="molecule type" value="Genomic_DNA"/>
</dbReference>